<dbReference type="Proteomes" id="UP001238805">
    <property type="component" value="Chromosome"/>
</dbReference>
<sequence length="270" mass="30892">MRTIQGHLYAYIDETGDRGMSPQSSPIFGMAAVLVSQTHAPHLRQAVSLLRKDFHVPDDRPMSWKEAGKTHDRRRHAAEVLGAVDNVRVLYVYADKKQLQHAGFANDLTLFYNYVAGKMFKSILWAAQNWQGHPTPVHIRYGHVRRHDHRTTEAYLRGSTFEDDPKIPTYLLAGLEWVSATQYLESQAADMYGGFLRAAVWPKRTEWGDEYTYPEFLHAVWHQIRHSEDCAIPLGIFVMPHHSAFTDSGAFPCTSCPKKRPDRDLRGPIH</sequence>
<dbReference type="InterPro" id="IPR024524">
    <property type="entry name" value="DUF3800"/>
</dbReference>
<name>A0ABY8VPA9_9CORY</name>
<evidence type="ECO:0000313" key="2">
    <source>
        <dbReference type="Proteomes" id="UP001238805"/>
    </source>
</evidence>
<dbReference type="RefSeq" id="WP_284876042.1">
    <property type="nucleotide sequence ID" value="NZ_CP126970.1"/>
</dbReference>
<protein>
    <submittedName>
        <fullName evidence="1">DUF3800 domain-containing protein</fullName>
    </submittedName>
</protein>
<proteinExistence type="predicted"/>
<reference evidence="1 2" key="1">
    <citation type="submission" date="2023-05" db="EMBL/GenBank/DDBJ databases">
        <title>Corynebacterium suedekumii sp. nov. and Corynebacterium breve sp. nov. isolated from raw cow's milk.</title>
        <authorList>
            <person name="Baer M.K."/>
            <person name="Mehl L."/>
            <person name="Hellmuth R."/>
            <person name="Marke G."/>
            <person name="Lipski A."/>
        </authorList>
    </citation>
    <scope>NUCLEOTIDE SEQUENCE [LARGE SCALE GENOMIC DNA]</scope>
    <source>
        <strain evidence="1 2">LM112</strain>
    </source>
</reference>
<evidence type="ECO:0000313" key="1">
    <source>
        <dbReference type="EMBL" id="WIM71471.1"/>
    </source>
</evidence>
<gene>
    <name evidence="1" type="ORF">QP029_06780</name>
</gene>
<dbReference type="Pfam" id="PF12686">
    <property type="entry name" value="DUF3800"/>
    <property type="match status" value="1"/>
</dbReference>
<keyword evidence="2" id="KW-1185">Reference proteome</keyword>
<dbReference type="EMBL" id="CP126970">
    <property type="protein sequence ID" value="WIM71471.1"/>
    <property type="molecule type" value="Genomic_DNA"/>
</dbReference>
<accession>A0ABY8VPA9</accession>
<organism evidence="1 2">
    <name type="scientific">Corynebacterium suedekumii</name>
    <dbReference type="NCBI Taxonomy" id="3049801"/>
    <lineage>
        <taxon>Bacteria</taxon>
        <taxon>Bacillati</taxon>
        <taxon>Actinomycetota</taxon>
        <taxon>Actinomycetes</taxon>
        <taxon>Mycobacteriales</taxon>
        <taxon>Corynebacteriaceae</taxon>
        <taxon>Corynebacterium</taxon>
    </lineage>
</organism>